<dbReference type="InterPro" id="IPR013766">
    <property type="entry name" value="Thioredoxin_domain"/>
</dbReference>
<dbReference type="CDD" id="cd02970">
    <property type="entry name" value="PRX_like2"/>
    <property type="match status" value="1"/>
</dbReference>
<accession>A0A124HAA1</accession>
<evidence type="ECO:0000313" key="2">
    <source>
        <dbReference type="EMBL" id="KUM87471.1"/>
    </source>
</evidence>
<dbReference type="InterPro" id="IPR036249">
    <property type="entry name" value="Thioredoxin-like_sf"/>
</dbReference>
<dbReference type="GO" id="GO:0016209">
    <property type="term" value="F:antioxidant activity"/>
    <property type="evidence" value="ECO:0007669"/>
    <property type="project" value="InterPro"/>
</dbReference>
<dbReference type="AlphaFoldDB" id="A0A124HAA1"/>
<gene>
    <name evidence="2" type="ORF">AQI94_17155</name>
</gene>
<evidence type="ECO:0000259" key="1">
    <source>
        <dbReference type="PROSITE" id="PS51352"/>
    </source>
</evidence>
<sequence length="170" mass="18940">MLKPRQPVPALDVPLVGGGRWVLADQQPDKFSMVVFYRGVHCPMCRAHITELDGLVDQFAEVGVDRVLAVSGDDVGRAQRAVEEWDITRVPVGYGLGSESMQAWGLHRSKAIKEGQPNEFNEPGLFLVRPDGTLYAAVQTTMPFLRPHLDEVVETVRWISENDYPARGEL</sequence>
<dbReference type="Proteomes" id="UP000053039">
    <property type="component" value="Unassembled WGS sequence"/>
</dbReference>
<dbReference type="GO" id="GO:0016491">
    <property type="term" value="F:oxidoreductase activity"/>
    <property type="evidence" value="ECO:0007669"/>
    <property type="project" value="InterPro"/>
</dbReference>
<dbReference type="Pfam" id="PF00578">
    <property type="entry name" value="AhpC-TSA"/>
    <property type="match status" value="1"/>
</dbReference>
<comment type="caution">
    <text evidence="2">The sequence shown here is derived from an EMBL/GenBank/DDBJ whole genome shotgun (WGS) entry which is preliminary data.</text>
</comment>
<dbReference type="SUPFAM" id="SSF52833">
    <property type="entry name" value="Thioredoxin-like"/>
    <property type="match status" value="1"/>
</dbReference>
<name>A0A124HAA1_9ACTN</name>
<organism evidence="2 3">
    <name type="scientific">Streptomyces pseudovenezuelae</name>
    <dbReference type="NCBI Taxonomy" id="67350"/>
    <lineage>
        <taxon>Bacteria</taxon>
        <taxon>Bacillati</taxon>
        <taxon>Actinomycetota</taxon>
        <taxon>Actinomycetes</taxon>
        <taxon>Kitasatosporales</taxon>
        <taxon>Streptomycetaceae</taxon>
        <taxon>Streptomyces</taxon>
        <taxon>Streptomyces aurantiacus group</taxon>
    </lineage>
</organism>
<dbReference type="RefSeq" id="WP_031058293.1">
    <property type="nucleotide sequence ID" value="NZ_JBEYZI010000001.1"/>
</dbReference>
<reference evidence="2 3" key="1">
    <citation type="submission" date="2015-10" db="EMBL/GenBank/DDBJ databases">
        <title>Draft genome sequence of Streptomyces pseudovenezuelae DSM 40212, type strain for the species Streptomyces pseudovenezuelae.</title>
        <authorList>
            <person name="Ruckert C."/>
            <person name="Winkler A."/>
            <person name="Kalinowski J."/>
            <person name="Kampfer P."/>
            <person name="Glaeser S."/>
        </authorList>
    </citation>
    <scope>NUCLEOTIDE SEQUENCE [LARGE SCALE GENOMIC DNA]</scope>
    <source>
        <strain evidence="2 3">DSM 40212</strain>
    </source>
</reference>
<dbReference type="PROSITE" id="PS51352">
    <property type="entry name" value="THIOREDOXIN_2"/>
    <property type="match status" value="1"/>
</dbReference>
<dbReference type="EMBL" id="LMWM01000018">
    <property type="protein sequence ID" value="KUM87471.1"/>
    <property type="molecule type" value="Genomic_DNA"/>
</dbReference>
<dbReference type="InterPro" id="IPR000866">
    <property type="entry name" value="AhpC/TSA"/>
</dbReference>
<protein>
    <submittedName>
        <fullName evidence="2">Alkyl hydroperoxide reductase</fullName>
    </submittedName>
</protein>
<evidence type="ECO:0000313" key="3">
    <source>
        <dbReference type="Proteomes" id="UP000053039"/>
    </source>
</evidence>
<feature type="domain" description="Thioredoxin" evidence="1">
    <location>
        <begin position="2"/>
        <end position="161"/>
    </location>
</feature>
<proteinExistence type="predicted"/>
<dbReference type="Gene3D" id="3.40.30.10">
    <property type="entry name" value="Glutaredoxin"/>
    <property type="match status" value="1"/>
</dbReference>